<dbReference type="PANTHER" id="PTHR30204:SF96">
    <property type="entry name" value="CHROMOSOME-ANCHORING PROTEIN RACA"/>
    <property type="match status" value="1"/>
</dbReference>
<name>A0ABU8HI02_9BACI</name>
<reference evidence="4 5" key="1">
    <citation type="journal article" date="2018" name="J. Microbiol.">
        <title>Bacillus spongiae sp. nov., isolated from sponge of Jeju Island.</title>
        <authorList>
            <person name="Lee G.E."/>
            <person name="Im W.T."/>
            <person name="Park J.S."/>
        </authorList>
    </citation>
    <scope>NUCLEOTIDE SEQUENCE [LARGE SCALE GENOMIC DNA]</scope>
    <source>
        <strain evidence="4 5">135PIL107-10</strain>
    </source>
</reference>
<dbReference type="EMBL" id="JBBAXC010000015">
    <property type="protein sequence ID" value="MEI5908693.1"/>
    <property type="molecule type" value="Genomic_DNA"/>
</dbReference>
<dbReference type="SUPFAM" id="SSF53335">
    <property type="entry name" value="S-adenosyl-L-methionine-dependent methyltransferases"/>
    <property type="match status" value="1"/>
</dbReference>
<dbReference type="InterPro" id="IPR029063">
    <property type="entry name" value="SAM-dependent_MTases_sf"/>
</dbReference>
<gene>
    <name evidence="4" type="ORF">WAK64_16720</name>
</gene>
<feature type="coiled-coil region" evidence="2">
    <location>
        <begin position="90"/>
        <end position="117"/>
    </location>
</feature>
<dbReference type="SUPFAM" id="SSF46955">
    <property type="entry name" value="Putative DNA-binding domain"/>
    <property type="match status" value="1"/>
</dbReference>
<dbReference type="Pfam" id="PF13411">
    <property type="entry name" value="MerR_1"/>
    <property type="match status" value="1"/>
</dbReference>
<dbReference type="InterPro" id="IPR009061">
    <property type="entry name" value="DNA-bd_dom_put_sf"/>
</dbReference>
<evidence type="ECO:0000313" key="5">
    <source>
        <dbReference type="Proteomes" id="UP001312865"/>
    </source>
</evidence>
<dbReference type="RefSeq" id="WP_336588141.1">
    <property type="nucleotide sequence ID" value="NZ_JBBAXC010000015.1"/>
</dbReference>
<dbReference type="InterPro" id="IPR047057">
    <property type="entry name" value="MerR_fam"/>
</dbReference>
<dbReference type="Gene3D" id="1.10.1660.10">
    <property type="match status" value="1"/>
</dbReference>
<feature type="domain" description="HTH merR-type" evidence="3">
    <location>
        <begin position="1"/>
        <end position="67"/>
    </location>
</feature>
<keyword evidence="2" id="KW-0175">Coiled coil</keyword>
<dbReference type="Proteomes" id="UP001312865">
    <property type="component" value="Unassembled WGS sequence"/>
</dbReference>
<dbReference type="PANTHER" id="PTHR30204">
    <property type="entry name" value="REDOX-CYCLING DRUG-SENSING TRANSCRIPTIONAL ACTIVATOR SOXR"/>
    <property type="match status" value="1"/>
</dbReference>
<dbReference type="InterPro" id="IPR000551">
    <property type="entry name" value="MerR-type_HTH_dom"/>
</dbReference>
<comment type="caution">
    <text evidence="4">The sequence shown here is derived from an EMBL/GenBank/DDBJ whole genome shotgun (WGS) entry which is preliminary data.</text>
</comment>
<dbReference type="PROSITE" id="PS50937">
    <property type="entry name" value="HTH_MERR_2"/>
    <property type="match status" value="1"/>
</dbReference>
<protein>
    <submittedName>
        <fullName evidence="4">MerR family transcriptional regulator</fullName>
    </submittedName>
</protein>
<organism evidence="4 5">
    <name type="scientific">Bacillus spongiae</name>
    <dbReference type="NCBI Taxonomy" id="2683610"/>
    <lineage>
        <taxon>Bacteria</taxon>
        <taxon>Bacillati</taxon>
        <taxon>Bacillota</taxon>
        <taxon>Bacilli</taxon>
        <taxon>Bacillales</taxon>
        <taxon>Bacillaceae</taxon>
        <taxon>Bacillus</taxon>
    </lineage>
</organism>
<evidence type="ECO:0000256" key="1">
    <source>
        <dbReference type="ARBA" id="ARBA00023125"/>
    </source>
</evidence>
<proteinExistence type="predicted"/>
<accession>A0ABU8HI02</accession>
<evidence type="ECO:0000256" key="2">
    <source>
        <dbReference type="SAM" id="Coils"/>
    </source>
</evidence>
<keyword evidence="5" id="KW-1185">Reference proteome</keyword>
<evidence type="ECO:0000313" key="4">
    <source>
        <dbReference type="EMBL" id="MEI5908693.1"/>
    </source>
</evidence>
<dbReference type="SMART" id="SM00422">
    <property type="entry name" value="HTH_MERR"/>
    <property type="match status" value="1"/>
</dbReference>
<dbReference type="Gene3D" id="3.40.50.150">
    <property type="entry name" value="Vaccinia Virus protein VP39"/>
    <property type="match status" value="1"/>
</dbReference>
<sequence length="415" mass="48691">MKIGQFSKQNKISINTTRHYIDLGLLTPEKASGQYQFDEQCHNDVKDIIFLKNLGFTLSEIKTIFQYKRLGKLSALENNEFYKEIFLEKLHTIEHKIAQYEEVRENLQNELTHLTASNKPKYKKIGLSLSVLSLLECKKCGVTLSIKNGDIVNNQILHGVLQCSCEHQHFIKDGILFTPQTIQHAHHVKSPNHMLKEFNYFISDYIKETDEKYLDYIYQAVDWVYRRVDFEQLSHKTLLHLGTGIGFSLRRLYNSLPKDCLYIAVDHNYKRHYVLKNILETYEEQKNILFICSDFLHIPLKNQAVDFLMDTGSSEHSFQHESFLLEKVQHYLKKENNLIGAYLTYENYHIKNVINPAYRQNLQLNNIKEKIRALGYDLVDDMNSIPVDQSPGKYELPLQEGEKIHTYLYYGKRLG</sequence>
<keyword evidence="1" id="KW-0238">DNA-binding</keyword>
<evidence type="ECO:0000259" key="3">
    <source>
        <dbReference type="PROSITE" id="PS50937"/>
    </source>
</evidence>